<name>A0A0V0YQQ8_9BILA</name>
<evidence type="ECO:0000313" key="1">
    <source>
        <dbReference type="EMBL" id="KRY02639.1"/>
    </source>
</evidence>
<protein>
    <submittedName>
        <fullName evidence="1">Uncharacterized protein</fullName>
    </submittedName>
</protein>
<dbReference type="Proteomes" id="UP000054783">
    <property type="component" value="Unassembled WGS sequence"/>
</dbReference>
<evidence type="ECO:0000313" key="2">
    <source>
        <dbReference type="Proteomes" id="UP000054783"/>
    </source>
</evidence>
<comment type="caution">
    <text evidence="1">The sequence shown here is derived from an EMBL/GenBank/DDBJ whole genome shotgun (WGS) entry which is preliminary data.</text>
</comment>
<keyword evidence="2" id="KW-1185">Reference proteome</keyword>
<sequence length="43" mass="4734">MTTYLKDLTQSIGYLEAQVVSLLGAKNLASMRGKGKLNMLYDP</sequence>
<dbReference type="EMBL" id="JYDQ01003615">
    <property type="protein sequence ID" value="KRY02639.1"/>
    <property type="molecule type" value="Genomic_DNA"/>
</dbReference>
<gene>
    <name evidence="1" type="ORF">T12_8387</name>
</gene>
<reference evidence="1 2" key="1">
    <citation type="submission" date="2015-01" db="EMBL/GenBank/DDBJ databases">
        <title>Evolution of Trichinella species and genotypes.</title>
        <authorList>
            <person name="Korhonen P.K."/>
            <person name="Edoardo P."/>
            <person name="Giuseppe L.R."/>
            <person name="Gasser R.B."/>
        </authorList>
    </citation>
    <scope>NUCLEOTIDE SEQUENCE [LARGE SCALE GENOMIC DNA]</scope>
    <source>
        <strain evidence="1">ISS2496</strain>
    </source>
</reference>
<dbReference type="AlphaFoldDB" id="A0A0V0YQQ8"/>
<accession>A0A0V0YQQ8</accession>
<proteinExistence type="predicted"/>
<organism evidence="1 2">
    <name type="scientific">Trichinella patagoniensis</name>
    <dbReference type="NCBI Taxonomy" id="990121"/>
    <lineage>
        <taxon>Eukaryota</taxon>
        <taxon>Metazoa</taxon>
        <taxon>Ecdysozoa</taxon>
        <taxon>Nematoda</taxon>
        <taxon>Enoplea</taxon>
        <taxon>Dorylaimia</taxon>
        <taxon>Trichinellida</taxon>
        <taxon>Trichinellidae</taxon>
        <taxon>Trichinella</taxon>
    </lineage>
</organism>